<gene>
    <name evidence="1" type="ORF">PL78_14375</name>
</gene>
<dbReference type="EMBL" id="CP010029">
    <property type="protein sequence ID" value="ANI31005.1"/>
    <property type="molecule type" value="Genomic_DNA"/>
</dbReference>
<keyword evidence="2" id="KW-1185">Reference proteome</keyword>
<organism evidence="1 2">
    <name type="scientific">Yersinia entomophaga</name>
    <dbReference type="NCBI Taxonomy" id="935293"/>
    <lineage>
        <taxon>Bacteria</taxon>
        <taxon>Pseudomonadati</taxon>
        <taxon>Pseudomonadota</taxon>
        <taxon>Gammaproteobacteria</taxon>
        <taxon>Enterobacterales</taxon>
        <taxon>Yersiniaceae</taxon>
        <taxon>Yersinia</taxon>
    </lineage>
</organism>
<accession>A0ABN4Q162</accession>
<dbReference type="Proteomes" id="UP000266744">
    <property type="component" value="Chromosome"/>
</dbReference>
<protein>
    <submittedName>
        <fullName evidence="1">Uncharacterized protein</fullName>
    </submittedName>
</protein>
<sequence length="65" mass="7511">MVLIILALLTQKPPHSTGNWARKLRLPVLVRHPIYYNNYNLAAYAFDLKPSAWSIIGFSDHRNFS</sequence>
<reference evidence="2" key="1">
    <citation type="journal article" date="2016" name="Toxins">
        <title>The Draft Genome Sequence of the Yersinia entomophaga Entomopathogenic Type Strain MH96T.</title>
        <authorList>
            <person name="Hurst M.R."/>
            <person name="Beattie A."/>
            <person name="Altermann E."/>
            <person name="Moraga R.M."/>
            <person name="Harper L.A."/>
            <person name="Calder J."/>
            <person name="Laugraud A."/>
        </authorList>
    </citation>
    <scope>NUCLEOTIDE SEQUENCE [LARGE SCALE GENOMIC DNA]</scope>
    <source>
        <strain evidence="2">MH96</strain>
    </source>
</reference>
<evidence type="ECO:0000313" key="1">
    <source>
        <dbReference type="EMBL" id="ANI31005.1"/>
    </source>
</evidence>
<evidence type="ECO:0000313" key="2">
    <source>
        <dbReference type="Proteomes" id="UP000266744"/>
    </source>
</evidence>
<proteinExistence type="predicted"/>
<name>A0ABN4Q162_YERET</name>